<comment type="similarity">
    <text evidence="2">Belongs to the VgrG protein family.</text>
</comment>
<dbReference type="InterPro" id="IPR054030">
    <property type="entry name" value="Gp5_Vgr_C"/>
</dbReference>
<evidence type="ECO:0000256" key="1">
    <source>
        <dbReference type="ARBA" id="ARBA00004613"/>
    </source>
</evidence>
<dbReference type="OrthoDB" id="9762420at2"/>
<dbReference type="GO" id="GO:0005576">
    <property type="term" value="C:extracellular region"/>
    <property type="evidence" value="ECO:0007669"/>
    <property type="project" value="UniProtKB-SubCell"/>
</dbReference>
<dbReference type="AlphaFoldDB" id="K6Y644"/>
<evidence type="ECO:0000259" key="6">
    <source>
        <dbReference type="Pfam" id="PF22178"/>
    </source>
</evidence>
<evidence type="ECO:0000256" key="2">
    <source>
        <dbReference type="ARBA" id="ARBA00005558"/>
    </source>
</evidence>
<gene>
    <name evidence="7" type="ORF">GARC_2450</name>
</gene>
<dbReference type="SUPFAM" id="SSF69279">
    <property type="entry name" value="Phage tail proteins"/>
    <property type="match status" value="2"/>
</dbReference>
<dbReference type="InterPro" id="IPR017847">
    <property type="entry name" value="T6SS_RhsGE_Vgr_subset"/>
</dbReference>
<evidence type="ECO:0000313" key="7">
    <source>
        <dbReference type="EMBL" id="GAC19416.1"/>
    </source>
</evidence>
<dbReference type="STRING" id="493475.GARC_2450"/>
<dbReference type="PANTHER" id="PTHR32305">
    <property type="match status" value="1"/>
</dbReference>
<dbReference type="Gene3D" id="3.55.50.10">
    <property type="entry name" value="Baseplate protein-like domains"/>
    <property type="match status" value="1"/>
</dbReference>
<dbReference type="InterPro" id="IPR006533">
    <property type="entry name" value="T6SS_Vgr_RhsGE"/>
</dbReference>
<dbReference type="SUPFAM" id="SSF69349">
    <property type="entry name" value="Phage fibre proteins"/>
    <property type="match status" value="2"/>
</dbReference>
<evidence type="ECO:0000256" key="3">
    <source>
        <dbReference type="ARBA" id="ARBA00022525"/>
    </source>
</evidence>
<dbReference type="Pfam" id="PF05954">
    <property type="entry name" value="Phage_GPD"/>
    <property type="match status" value="1"/>
</dbReference>
<dbReference type="EMBL" id="BAEO01000031">
    <property type="protein sequence ID" value="GAC19416.1"/>
    <property type="molecule type" value="Genomic_DNA"/>
</dbReference>
<reference evidence="7 8" key="1">
    <citation type="journal article" date="2017" name="Antonie Van Leeuwenhoek">
        <title>Rhizobium rhizosphaerae sp. nov., a novel species isolated from rice rhizosphere.</title>
        <authorList>
            <person name="Zhao J.J."/>
            <person name="Zhang J."/>
            <person name="Zhang R.J."/>
            <person name="Zhang C.W."/>
            <person name="Yin H.Q."/>
            <person name="Zhang X.X."/>
        </authorList>
    </citation>
    <scope>NUCLEOTIDE SEQUENCE [LARGE SCALE GENOMIC DNA]</scope>
    <source>
        <strain evidence="7 8">BSs20135</strain>
    </source>
</reference>
<dbReference type="InterPro" id="IPR050708">
    <property type="entry name" value="T6SS_VgrG/RHS"/>
</dbReference>
<evidence type="ECO:0000313" key="8">
    <source>
        <dbReference type="Proteomes" id="UP000006327"/>
    </source>
</evidence>
<protein>
    <submittedName>
        <fullName evidence="7">Uncharacterized protein</fullName>
    </submittedName>
</protein>
<feature type="compositionally biased region" description="Polar residues" evidence="4">
    <location>
        <begin position="579"/>
        <end position="605"/>
    </location>
</feature>
<feature type="region of interest" description="Disordered" evidence="4">
    <location>
        <begin position="579"/>
        <end position="619"/>
    </location>
</feature>
<dbReference type="RefSeq" id="WP_007620217.1">
    <property type="nucleotide sequence ID" value="NZ_BAEO01000031.1"/>
</dbReference>
<keyword evidence="3" id="KW-0964">Secreted</keyword>
<comment type="subcellular location">
    <subcellularLocation>
        <location evidence="1">Secreted</location>
    </subcellularLocation>
</comment>
<proteinExistence type="inferred from homology"/>
<keyword evidence="8" id="KW-1185">Reference proteome</keyword>
<dbReference type="NCBIfam" id="TIGR03361">
    <property type="entry name" value="VI_Rhs_Vgr"/>
    <property type="match status" value="1"/>
</dbReference>
<comment type="caution">
    <text evidence="7">The sequence shown here is derived from an EMBL/GenBank/DDBJ whole genome shotgun (WGS) entry which is preliminary data.</text>
</comment>
<dbReference type="Gene3D" id="4.10.220.110">
    <property type="match status" value="1"/>
</dbReference>
<dbReference type="eggNOG" id="COG3501">
    <property type="taxonomic scope" value="Bacteria"/>
</dbReference>
<dbReference type="InterPro" id="IPR006531">
    <property type="entry name" value="Gp5/Vgr_OB"/>
</dbReference>
<organism evidence="7 8">
    <name type="scientific">Paraglaciecola arctica BSs20135</name>
    <dbReference type="NCBI Taxonomy" id="493475"/>
    <lineage>
        <taxon>Bacteria</taxon>
        <taxon>Pseudomonadati</taxon>
        <taxon>Pseudomonadota</taxon>
        <taxon>Gammaproteobacteria</taxon>
        <taxon>Alteromonadales</taxon>
        <taxon>Alteromonadaceae</taxon>
        <taxon>Paraglaciecola</taxon>
    </lineage>
</organism>
<evidence type="ECO:0000259" key="5">
    <source>
        <dbReference type="Pfam" id="PF04717"/>
    </source>
</evidence>
<dbReference type="SUPFAM" id="SSF69255">
    <property type="entry name" value="gp5 N-terminal domain-like"/>
    <property type="match status" value="1"/>
</dbReference>
<sequence length="698" mass="78288">MLVQENRLIAISTPLSEDELALYKAEIIEDLARPFTIDVELISENHNISLDDLMGKNVTVRLGTADDVRYFNGFVTEFHQLPNTDRYSRYGAMIRPWFWLLKLSENCRIFQDKSYPDIIQEVFDSLGFSDYEIKLTGTYQPQEYVVQFNESDFNFVTRLMEQEGIYYYFEHTDGKHTFIMADDSSILSDQGNIPFYHAEDTSNQFNIEGISKWENYRKIKTGGIRLSDFDFETPSKNLEFVSTDPKTASLSSLEKFTYPGKYKERGMGSEYTRLLMEKENVAYETKIANSNVRTLFSGSHFSLKDHYRDDQNSQYLITHYRCNLQSDEFLSNSNQVDSEVFTSEFTAIPSTVVYRTQITATKPKMVGPQTAMVVGKAGEEIWTDKYGRVKVHFHWDRYGQADENSSCWIRVAQTWAGKNWGQIQIPRIGQEVLIDFLGGDPDRPIIIGSVYNGTSMPPYDLPANATQSGIKTRSTKGGNTSNFNELRFEDEKGKEELYMHAEKDYNSMVENCLSETIGNNKTTQVGASHSETIGANMQVTVGGSLTETVMVNVAESVGVAMELTVGGLYAESIGAQKTESVGGNKSESIGGNKSESVGKNRTLTVSDDHSDTIGNNRSLSVGKDNKEAIAGKSAINIEKELSVNAKKIQFIADDEITFKTGKAMITMKKNGDITLKGKKITVKGSGDVIIKGSKIKEN</sequence>
<dbReference type="Proteomes" id="UP000006327">
    <property type="component" value="Unassembled WGS sequence"/>
</dbReference>
<dbReference type="Pfam" id="PF04717">
    <property type="entry name" value="Phage_base_V"/>
    <property type="match status" value="1"/>
</dbReference>
<accession>K6Y644</accession>
<dbReference type="Gene3D" id="2.40.50.230">
    <property type="entry name" value="Gp5 N-terminal domain"/>
    <property type="match status" value="1"/>
</dbReference>
<dbReference type="PANTHER" id="PTHR32305:SF15">
    <property type="entry name" value="PROTEIN RHSA-RELATED"/>
    <property type="match status" value="1"/>
</dbReference>
<dbReference type="Pfam" id="PF22178">
    <property type="entry name" value="Gp5_trimer_C"/>
    <property type="match status" value="1"/>
</dbReference>
<feature type="domain" description="Gp5/Type VI secretion system Vgr C-terminal trimerisation" evidence="6">
    <location>
        <begin position="468"/>
        <end position="581"/>
    </location>
</feature>
<dbReference type="Gene3D" id="2.30.110.50">
    <property type="match status" value="1"/>
</dbReference>
<dbReference type="InterPro" id="IPR037026">
    <property type="entry name" value="Vgr_OB-fold_dom_sf"/>
</dbReference>
<name>K6Y644_9ALTE</name>
<dbReference type="NCBIfam" id="TIGR01646">
    <property type="entry name" value="vgr_GE"/>
    <property type="match status" value="1"/>
</dbReference>
<feature type="domain" description="Gp5/Type VI secretion system Vgr protein OB-fold" evidence="5">
    <location>
        <begin position="384"/>
        <end position="451"/>
    </location>
</feature>
<evidence type="ECO:0000256" key="4">
    <source>
        <dbReference type="SAM" id="MobiDB-lite"/>
    </source>
</evidence>